<keyword evidence="3 7" id="KW-0274">FAD</keyword>
<comment type="cofactor">
    <cofactor evidence="7">
        <name>FAD</name>
        <dbReference type="ChEBI" id="CHEBI:57692"/>
    </cofactor>
</comment>
<comment type="similarity">
    <text evidence="1 7">Belongs to the FMO family.</text>
</comment>
<dbReference type="InterPro" id="IPR036188">
    <property type="entry name" value="FAD/NAD-bd_sf"/>
</dbReference>
<dbReference type="EC" id="1.-.-.-" evidence="7"/>
<organism evidence="8 9">
    <name type="scientific">Ilex paraguariensis</name>
    <name type="common">yerba mate</name>
    <dbReference type="NCBI Taxonomy" id="185542"/>
    <lineage>
        <taxon>Eukaryota</taxon>
        <taxon>Viridiplantae</taxon>
        <taxon>Streptophyta</taxon>
        <taxon>Embryophyta</taxon>
        <taxon>Tracheophyta</taxon>
        <taxon>Spermatophyta</taxon>
        <taxon>Magnoliopsida</taxon>
        <taxon>eudicotyledons</taxon>
        <taxon>Gunneridae</taxon>
        <taxon>Pentapetalae</taxon>
        <taxon>asterids</taxon>
        <taxon>campanulids</taxon>
        <taxon>Aquifoliales</taxon>
        <taxon>Aquifoliaceae</taxon>
        <taxon>Ilex</taxon>
    </lineage>
</organism>
<keyword evidence="9" id="KW-1185">Reference proteome</keyword>
<dbReference type="PRINTS" id="PR00370">
    <property type="entry name" value="FMOXYGENASE"/>
</dbReference>
<dbReference type="PANTHER" id="PTHR23023">
    <property type="entry name" value="DIMETHYLANILINE MONOOXYGENASE"/>
    <property type="match status" value="1"/>
</dbReference>
<dbReference type="InterPro" id="IPR050346">
    <property type="entry name" value="FMO-like"/>
</dbReference>
<evidence type="ECO:0000313" key="8">
    <source>
        <dbReference type="EMBL" id="CAK9159366.1"/>
    </source>
</evidence>
<dbReference type="SUPFAM" id="SSF51905">
    <property type="entry name" value="FAD/NAD(P)-binding domain"/>
    <property type="match status" value="2"/>
</dbReference>
<evidence type="ECO:0000256" key="1">
    <source>
        <dbReference type="ARBA" id="ARBA00009183"/>
    </source>
</evidence>
<keyword evidence="6 7" id="KW-0503">Monooxygenase</keyword>
<dbReference type="Pfam" id="PF00743">
    <property type="entry name" value="FMO-like"/>
    <property type="match status" value="2"/>
</dbReference>
<name>A0ABC8SQ91_9AQUA</name>
<gene>
    <name evidence="8" type="ORF">ILEXP_LOCUS28064</name>
</gene>
<evidence type="ECO:0000256" key="4">
    <source>
        <dbReference type="ARBA" id="ARBA00022857"/>
    </source>
</evidence>
<evidence type="ECO:0000256" key="7">
    <source>
        <dbReference type="RuleBase" id="RU361177"/>
    </source>
</evidence>
<dbReference type="EMBL" id="CAUOFW020003347">
    <property type="protein sequence ID" value="CAK9159366.1"/>
    <property type="molecule type" value="Genomic_DNA"/>
</dbReference>
<dbReference type="AlphaFoldDB" id="A0ABC8SQ91"/>
<dbReference type="InterPro" id="IPR027854">
    <property type="entry name" value="STMP1"/>
</dbReference>
<evidence type="ECO:0000256" key="5">
    <source>
        <dbReference type="ARBA" id="ARBA00023002"/>
    </source>
</evidence>
<proteinExistence type="inferred from homology"/>
<evidence type="ECO:0000313" key="9">
    <source>
        <dbReference type="Proteomes" id="UP001642360"/>
    </source>
</evidence>
<dbReference type="InterPro" id="IPR000960">
    <property type="entry name" value="Flavin_mOase"/>
</dbReference>
<dbReference type="Proteomes" id="UP001642360">
    <property type="component" value="Unassembled WGS sequence"/>
</dbReference>
<protein>
    <recommendedName>
        <fullName evidence="7">Flavin-containing monooxygenase</fullName>
        <ecNumber evidence="7">1.-.-.-</ecNumber>
    </recommendedName>
</protein>
<evidence type="ECO:0000256" key="6">
    <source>
        <dbReference type="ARBA" id="ARBA00023033"/>
    </source>
</evidence>
<evidence type="ECO:0000256" key="2">
    <source>
        <dbReference type="ARBA" id="ARBA00022630"/>
    </source>
</evidence>
<dbReference type="InterPro" id="IPR020946">
    <property type="entry name" value="Flavin_mOase-like"/>
</dbReference>
<evidence type="ECO:0000256" key="3">
    <source>
        <dbReference type="ARBA" id="ARBA00022827"/>
    </source>
</evidence>
<dbReference type="Gene3D" id="3.50.50.60">
    <property type="entry name" value="FAD/NAD(P)-binding domain"/>
    <property type="match status" value="2"/>
</dbReference>
<keyword evidence="2 7" id="KW-0285">Flavoprotein</keyword>
<dbReference type="FunFam" id="3.50.50.60:FF:000099">
    <property type="entry name" value="Flavin-containing monooxygenase"/>
    <property type="match status" value="1"/>
</dbReference>
<comment type="caution">
    <text evidence="8">The sequence shown here is derived from an EMBL/GenBank/DDBJ whole genome shotgun (WGS) entry which is preliminary data.</text>
</comment>
<dbReference type="Pfam" id="PF15054">
    <property type="entry name" value="DUF4535"/>
    <property type="match status" value="1"/>
</dbReference>
<sequence length="502" mass="57372">MAQSLKVAVIGAGVSGLAVARELQREGHRVVVYEKQNRLGGTWMYDPRVETDPLGLDPNREIVHSSIYFSLRTNSPRHLTGFSDYLFTSKQYGDSRNFPGHEEVLKFLDDFAKDFGLVELIRFNTEVVRVERVDSRIDEWVVESRTSGLSTEDIFEAVMVCSGHYTVPRLANLSGIEKWPGKQVHSHNYRVPEPFQDQIVVVIGNGPSAYDISLEIATVAKEVHISSRSPNVKCSKLDNHENMWQHSEINNIYENGTVCFQDGTAICADIIFHCTGYNYDFPFLQTNGIVTVEDNRVGPLYKHVFPPRLAPRLCFVGLPSRVLFFTMAELQSKWVTRLLSGKAVLPSESEMLADVEEHYRNMKERQTPKHHTHLILPVDDQFEYLDWLAAQVGLPPLDGKLKDIRRELSRIYMSPQRVGWREWDVDSFINRNCSWVESRSPQMGIIRSSFTFMLGTICGVYIAQNYNVPNIRKLTNTGVFMAKKVEETYRKPKKDKDDKSDG</sequence>
<dbReference type="GO" id="GO:0004497">
    <property type="term" value="F:monooxygenase activity"/>
    <property type="evidence" value="ECO:0007669"/>
    <property type="project" value="UniProtKB-KW"/>
</dbReference>
<accession>A0ABC8SQ91</accession>
<keyword evidence="5 7" id="KW-0560">Oxidoreductase</keyword>
<reference evidence="8 9" key="1">
    <citation type="submission" date="2024-02" db="EMBL/GenBank/DDBJ databases">
        <authorList>
            <person name="Vignale AGUSTIN F."/>
            <person name="Sosa J E."/>
            <person name="Modenutti C."/>
        </authorList>
    </citation>
    <scope>NUCLEOTIDE SEQUENCE [LARGE SCALE GENOMIC DNA]</scope>
</reference>
<keyword evidence="4" id="KW-0521">NADP</keyword>